<dbReference type="CDD" id="cd00560">
    <property type="entry name" value="PanC"/>
    <property type="match status" value="1"/>
</dbReference>
<evidence type="ECO:0000256" key="4">
    <source>
        <dbReference type="ARBA" id="ARBA00022655"/>
    </source>
</evidence>
<dbReference type="GO" id="GO:0005829">
    <property type="term" value="C:cytosol"/>
    <property type="evidence" value="ECO:0007669"/>
    <property type="project" value="TreeGrafter"/>
</dbReference>
<keyword evidence="10" id="KW-1185">Reference proteome</keyword>
<protein>
    <recommendedName>
        <fullName evidence="8">Pantothenate synthetase</fullName>
        <shortName evidence="8">PS</shortName>
        <ecNumber evidence="8">6.3.2.1</ecNumber>
    </recommendedName>
    <alternativeName>
        <fullName evidence="8">Pantoate--beta-alanine ligase</fullName>
    </alternativeName>
    <alternativeName>
        <fullName evidence="8">Pantoate-activating enzyme</fullName>
    </alternativeName>
</protein>
<evidence type="ECO:0000313" key="9">
    <source>
        <dbReference type="EMBL" id="QEG24636.1"/>
    </source>
</evidence>
<feature type="binding site" evidence="8">
    <location>
        <position position="147"/>
    </location>
    <ligand>
        <name>ATP</name>
        <dbReference type="ChEBI" id="CHEBI:30616"/>
    </ligand>
</feature>
<sequence length="252" mass="27659">MGALHEGHLSLARASVAESDVTVVTIFVNPTQFAPGEDLDKYPRRLEEDVKLLGEVGVDHVFCPEAETMYAPGSSTSVSPPKISRKLEGEFRPTHFGGVATIVLKLFNIVAPDVAYFGQKDYQQVVVVKQMVRDLNVPVEVRTCPIVRDNDGLALSSRNIYLSPEEREVALTINRTLSHVRQQILDGQRDGFEVLTEMRQMLIDGGVTSIDYAAVVNPDTLESADPIQLPVALLIAVYVGKTRLIDNCLVTA</sequence>
<keyword evidence="4 8" id="KW-0566">Pantothenate biosynthesis</keyword>
<evidence type="ECO:0000256" key="5">
    <source>
        <dbReference type="ARBA" id="ARBA00022741"/>
    </source>
</evidence>
<dbReference type="GO" id="GO:0004592">
    <property type="term" value="F:pantoate-beta-alanine ligase activity"/>
    <property type="evidence" value="ECO:0007669"/>
    <property type="project" value="UniProtKB-UniRule"/>
</dbReference>
<dbReference type="UniPathway" id="UPA00028">
    <property type="reaction ID" value="UER00005"/>
</dbReference>
<evidence type="ECO:0000313" key="10">
    <source>
        <dbReference type="Proteomes" id="UP000322214"/>
    </source>
</evidence>
<feature type="binding site" evidence="8">
    <location>
        <begin position="118"/>
        <end position="121"/>
    </location>
    <ligand>
        <name>ATP</name>
        <dbReference type="ChEBI" id="CHEBI:30616"/>
    </ligand>
</feature>
<dbReference type="GO" id="GO:0005524">
    <property type="term" value="F:ATP binding"/>
    <property type="evidence" value="ECO:0007669"/>
    <property type="project" value="UniProtKB-KW"/>
</dbReference>
<organism evidence="9 10">
    <name type="scientific">Mariniblastus fucicola</name>
    <dbReference type="NCBI Taxonomy" id="980251"/>
    <lineage>
        <taxon>Bacteria</taxon>
        <taxon>Pseudomonadati</taxon>
        <taxon>Planctomycetota</taxon>
        <taxon>Planctomycetia</taxon>
        <taxon>Pirellulales</taxon>
        <taxon>Pirellulaceae</taxon>
        <taxon>Mariniblastus</taxon>
    </lineage>
</organism>
<dbReference type="HAMAP" id="MF_00158">
    <property type="entry name" value="PanC"/>
    <property type="match status" value="1"/>
</dbReference>
<evidence type="ECO:0000256" key="2">
    <source>
        <dbReference type="ARBA" id="ARBA00009256"/>
    </source>
</evidence>
<comment type="function">
    <text evidence="8">Catalyzes the condensation of pantoate with beta-alanine in an ATP-dependent reaction via a pantoyl-adenylate intermediate.</text>
</comment>
<comment type="subunit">
    <text evidence="8">Homodimer.</text>
</comment>
<gene>
    <name evidence="8 9" type="primary">panC</name>
    <name evidence="9" type="ORF">MFFC18_45570</name>
</gene>
<dbReference type="NCBIfam" id="TIGR00018">
    <property type="entry name" value="panC"/>
    <property type="match status" value="1"/>
</dbReference>
<dbReference type="EC" id="6.3.2.1" evidence="8"/>
<feature type="active site" description="Proton donor" evidence="8">
    <location>
        <position position="8"/>
    </location>
</feature>
<feature type="binding site" evidence="8">
    <location>
        <position position="124"/>
    </location>
    <ligand>
        <name>(R)-pantoate</name>
        <dbReference type="ChEBI" id="CHEBI:15980"/>
    </ligand>
</feature>
<dbReference type="InterPro" id="IPR014729">
    <property type="entry name" value="Rossmann-like_a/b/a_fold"/>
</dbReference>
<feature type="binding site" evidence="8">
    <location>
        <position position="32"/>
    </location>
    <ligand>
        <name>beta-alanine</name>
        <dbReference type="ChEBI" id="CHEBI:57966"/>
    </ligand>
</feature>
<evidence type="ECO:0000256" key="1">
    <source>
        <dbReference type="ARBA" id="ARBA00004990"/>
    </source>
</evidence>
<feature type="binding site" evidence="8">
    <location>
        <position position="32"/>
    </location>
    <ligand>
        <name>(R)-pantoate</name>
        <dbReference type="ChEBI" id="CHEBI:15980"/>
    </ligand>
</feature>
<comment type="subcellular location">
    <subcellularLocation>
        <location evidence="8">Cytoplasm</location>
    </subcellularLocation>
</comment>
<keyword evidence="6 8" id="KW-0067">ATP-binding</keyword>
<dbReference type="Proteomes" id="UP000322214">
    <property type="component" value="Chromosome"/>
</dbReference>
<keyword evidence="5 8" id="KW-0547">Nucleotide-binding</keyword>
<evidence type="ECO:0000256" key="7">
    <source>
        <dbReference type="ARBA" id="ARBA00048258"/>
    </source>
</evidence>
<dbReference type="InterPro" id="IPR042176">
    <property type="entry name" value="Pantoate_ligase_C"/>
</dbReference>
<feature type="binding site" evidence="8">
    <location>
        <begin position="1"/>
        <end position="8"/>
    </location>
    <ligand>
        <name>ATP</name>
        <dbReference type="ChEBI" id="CHEBI:30616"/>
    </ligand>
</feature>
<dbReference type="Pfam" id="PF02569">
    <property type="entry name" value="Pantoate_ligase"/>
    <property type="match status" value="1"/>
</dbReference>
<dbReference type="PANTHER" id="PTHR21299:SF1">
    <property type="entry name" value="PANTOATE--BETA-ALANINE LIGASE"/>
    <property type="match status" value="1"/>
</dbReference>
<dbReference type="PANTHER" id="PTHR21299">
    <property type="entry name" value="CYTIDYLATE KINASE/PANTOATE-BETA-ALANINE LIGASE"/>
    <property type="match status" value="1"/>
</dbReference>
<evidence type="ECO:0000256" key="8">
    <source>
        <dbReference type="HAMAP-Rule" id="MF_00158"/>
    </source>
</evidence>
<dbReference type="Gene3D" id="3.30.1300.10">
    <property type="entry name" value="Pantoate-beta-alanine ligase, C-terminal domain"/>
    <property type="match status" value="1"/>
</dbReference>
<evidence type="ECO:0000256" key="6">
    <source>
        <dbReference type="ARBA" id="ARBA00022840"/>
    </source>
</evidence>
<dbReference type="KEGG" id="mff:MFFC18_45570"/>
<proteinExistence type="inferred from homology"/>
<evidence type="ECO:0000256" key="3">
    <source>
        <dbReference type="ARBA" id="ARBA00022598"/>
    </source>
</evidence>
<reference evidence="9 10" key="1">
    <citation type="submission" date="2019-08" db="EMBL/GenBank/DDBJ databases">
        <title>Deep-cultivation of Planctomycetes and their phenomic and genomic characterization uncovers novel biology.</title>
        <authorList>
            <person name="Wiegand S."/>
            <person name="Jogler M."/>
            <person name="Boedeker C."/>
            <person name="Pinto D."/>
            <person name="Vollmers J."/>
            <person name="Rivas-Marin E."/>
            <person name="Kohn T."/>
            <person name="Peeters S.H."/>
            <person name="Heuer A."/>
            <person name="Rast P."/>
            <person name="Oberbeckmann S."/>
            <person name="Bunk B."/>
            <person name="Jeske O."/>
            <person name="Meyerdierks A."/>
            <person name="Storesund J.E."/>
            <person name="Kallscheuer N."/>
            <person name="Luecker S."/>
            <person name="Lage O.M."/>
            <person name="Pohl T."/>
            <person name="Merkel B.J."/>
            <person name="Hornburger P."/>
            <person name="Mueller R.-W."/>
            <person name="Bruemmer F."/>
            <person name="Labrenz M."/>
            <person name="Spormann A.M."/>
            <person name="Op den Camp H."/>
            <person name="Overmann J."/>
            <person name="Amann R."/>
            <person name="Jetten M.S.M."/>
            <person name="Mascher T."/>
            <person name="Medema M.H."/>
            <person name="Devos D.P."/>
            <person name="Kaster A.-K."/>
            <person name="Ovreas L."/>
            <person name="Rohde M."/>
            <person name="Galperin M.Y."/>
            <person name="Jogler C."/>
        </authorList>
    </citation>
    <scope>NUCLEOTIDE SEQUENCE [LARGE SCALE GENOMIC DNA]</scope>
    <source>
        <strain evidence="9 10">FC18</strain>
    </source>
</reference>
<accession>A0A5B9PIX0</accession>
<comment type="similarity">
    <text evidence="2 8">Belongs to the pantothenate synthetase family.</text>
</comment>
<feature type="binding site" evidence="8">
    <location>
        <begin position="155"/>
        <end position="158"/>
    </location>
    <ligand>
        <name>ATP</name>
        <dbReference type="ChEBI" id="CHEBI:30616"/>
    </ligand>
</feature>
<dbReference type="SUPFAM" id="SSF52374">
    <property type="entry name" value="Nucleotidylyl transferase"/>
    <property type="match status" value="1"/>
</dbReference>
<dbReference type="Gene3D" id="3.40.50.620">
    <property type="entry name" value="HUPs"/>
    <property type="match status" value="1"/>
</dbReference>
<comment type="pathway">
    <text evidence="1 8">Cofactor biosynthesis; (R)-pantothenate biosynthesis; (R)-pantothenate from (R)-pantoate and beta-alanine: step 1/1.</text>
</comment>
<comment type="miscellaneous">
    <text evidence="8">The reaction proceeds by a bi uni uni bi ping pong mechanism.</text>
</comment>
<dbReference type="InterPro" id="IPR003721">
    <property type="entry name" value="Pantoate_ligase"/>
</dbReference>
<dbReference type="AlphaFoldDB" id="A0A5B9PIX0"/>
<dbReference type="GO" id="GO:0015940">
    <property type="term" value="P:pantothenate biosynthetic process"/>
    <property type="evidence" value="ECO:0007669"/>
    <property type="project" value="UniProtKB-UniRule"/>
</dbReference>
<keyword evidence="3 8" id="KW-0436">Ligase</keyword>
<comment type="catalytic activity">
    <reaction evidence="7 8">
        <text>(R)-pantoate + beta-alanine + ATP = (R)-pantothenate + AMP + diphosphate + H(+)</text>
        <dbReference type="Rhea" id="RHEA:10912"/>
        <dbReference type="ChEBI" id="CHEBI:15378"/>
        <dbReference type="ChEBI" id="CHEBI:15980"/>
        <dbReference type="ChEBI" id="CHEBI:29032"/>
        <dbReference type="ChEBI" id="CHEBI:30616"/>
        <dbReference type="ChEBI" id="CHEBI:33019"/>
        <dbReference type="ChEBI" id="CHEBI:57966"/>
        <dbReference type="ChEBI" id="CHEBI:456215"/>
        <dbReference type="EC" id="6.3.2.1"/>
    </reaction>
</comment>
<keyword evidence="8" id="KW-0963">Cytoplasm</keyword>
<dbReference type="STRING" id="980251.GCA_001642875_01012"/>
<dbReference type="EMBL" id="CP042912">
    <property type="protein sequence ID" value="QEG24636.1"/>
    <property type="molecule type" value="Genomic_DNA"/>
</dbReference>
<name>A0A5B9PIX0_9BACT</name>